<evidence type="ECO:0000313" key="2">
    <source>
        <dbReference type="Proteomes" id="UP000623440"/>
    </source>
</evidence>
<organism evidence="1 2">
    <name type="scientific">Nostoc flagelliforme FACHB-838</name>
    <dbReference type="NCBI Taxonomy" id="2692904"/>
    <lineage>
        <taxon>Bacteria</taxon>
        <taxon>Bacillati</taxon>
        <taxon>Cyanobacteriota</taxon>
        <taxon>Cyanophyceae</taxon>
        <taxon>Nostocales</taxon>
        <taxon>Nostocaceae</taxon>
        <taxon>Nostoc</taxon>
    </lineage>
</organism>
<keyword evidence="2" id="KW-1185">Reference proteome</keyword>
<evidence type="ECO:0000313" key="1">
    <source>
        <dbReference type="EMBL" id="MBD2535759.1"/>
    </source>
</evidence>
<dbReference type="RefSeq" id="WP_190946563.1">
    <property type="nucleotide sequence ID" value="NZ_JACJSI010000327.1"/>
</dbReference>
<proteinExistence type="predicted"/>
<protein>
    <submittedName>
        <fullName evidence="1">Uncharacterized protein</fullName>
    </submittedName>
</protein>
<sequence length="193" mass="22804">MQDIPDYLTHYYEEGSIRLKNICDSDNVEAQAILTSLLKTGQRTWLHPGYLEERREVEAWLYNDFVKKGKKPYLQHPLYFVLGEHDDLFQKGGFFSKANPSKLTIPISLFDSDMISFTYPDSMPSFNIPRTKRGKPYLKSFHGQVFTQNEIIEVIKTYGLPGDKWKFCEVWRYDRFIEAQVWDTRPIEKFLKS</sequence>
<gene>
    <name evidence="1" type="ORF">H6G97_42955</name>
</gene>
<comment type="caution">
    <text evidence="1">The sequence shown here is derived from an EMBL/GenBank/DDBJ whole genome shotgun (WGS) entry which is preliminary data.</text>
</comment>
<reference evidence="1 2" key="1">
    <citation type="journal article" date="2020" name="ISME J.">
        <title>Comparative genomics reveals insights into cyanobacterial evolution and habitat adaptation.</title>
        <authorList>
            <person name="Chen M.Y."/>
            <person name="Teng W.K."/>
            <person name="Zhao L."/>
            <person name="Hu C.X."/>
            <person name="Zhou Y.K."/>
            <person name="Han B.P."/>
            <person name="Song L.R."/>
            <person name="Shu W.S."/>
        </authorList>
    </citation>
    <scope>NUCLEOTIDE SEQUENCE [LARGE SCALE GENOMIC DNA]</scope>
    <source>
        <strain evidence="1 2">FACHB-838</strain>
    </source>
</reference>
<dbReference type="Proteomes" id="UP000623440">
    <property type="component" value="Unassembled WGS sequence"/>
</dbReference>
<accession>A0ABR8E2F5</accession>
<dbReference type="EMBL" id="JACJSI010000327">
    <property type="protein sequence ID" value="MBD2535759.1"/>
    <property type="molecule type" value="Genomic_DNA"/>
</dbReference>
<name>A0ABR8E2F5_9NOSO</name>